<dbReference type="PROSITE" id="PS50883">
    <property type="entry name" value="EAL"/>
    <property type="match status" value="1"/>
</dbReference>
<dbReference type="Pfam" id="PF00072">
    <property type="entry name" value="Response_reg"/>
    <property type="match status" value="1"/>
</dbReference>
<accession>D3PDK6</accession>
<dbReference type="SUPFAM" id="SSF141868">
    <property type="entry name" value="EAL domain-like"/>
    <property type="match status" value="1"/>
</dbReference>
<dbReference type="SMART" id="SM00448">
    <property type="entry name" value="REC"/>
    <property type="match status" value="1"/>
</dbReference>
<feature type="domain" description="GGDEF" evidence="4">
    <location>
        <begin position="182"/>
        <end position="312"/>
    </location>
</feature>
<evidence type="ECO:0000259" key="2">
    <source>
        <dbReference type="PROSITE" id="PS50110"/>
    </source>
</evidence>
<protein>
    <recommendedName>
        <fullName evidence="7">Signal transduction response regulator</fullName>
    </recommendedName>
</protein>
<reference evidence="5 6" key="1">
    <citation type="journal article" date="2010" name="DNA Res.">
        <title>Bacterial lifestyle in a deep-sea hydrothermal vent chimney revealed by the genome sequence of the thermophilic bacterium Deferribacter desulfuricans SSM1.</title>
        <authorList>
            <person name="Takaki Y."/>
            <person name="Shimamura S."/>
            <person name="Nakagawa S."/>
            <person name="Fukuhara Y."/>
            <person name="Horikawa H."/>
            <person name="Ankai A."/>
            <person name="Harada T."/>
            <person name="Hosoyama A."/>
            <person name="Oguchi A."/>
            <person name="Fukui S."/>
            <person name="Fujita N."/>
            <person name="Takami H."/>
            <person name="Takai K."/>
        </authorList>
    </citation>
    <scope>NUCLEOTIDE SEQUENCE [LARGE SCALE GENOMIC DNA]</scope>
    <source>
        <strain evidence="6">DSM 14783 / JCM 11476 / NBRC 101012 / SSM1</strain>
    </source>
</reference>
<dbReference type="CDD" id="cd01949">
    <property type="entry name" value="GGDEF"/>
    <property type="match status" value="1"/>
</dbReference>
<dbReference type="HOGENOM" id="CLU_000445_70_50_0"/>
<dbReference type="PANTHER" id="PTHR33121">
    <property type="entry name" value="CYCLIC DI-GMP PHOSPHODIESTERASE PDEF"/>
    <property type="match status" value="1"/>
</dbReference>
<dbReference type="RefSeq" id="WP_013007926.1">
    <property type="nucleotide sequence ID" value="NC_013939.1"/>
</dbReference>
<evidence type="ECO:0000313" key="5">
    <source>
        <dbReference type="EMBL" id="BAI80679.1"/>
    </source>
</evidence>
<organism evidence="5 6">
    <name type="scientific">Deferribacter desulfuricans (strain DSM 14783 / JCM 11476 / NBRC 101012 / SSM1)</name>
    <dbReference type="NCBI Taxonomy" id="639282"/>
    <lineage>
        <taxon>Bacteria</taxon>
        <taxon>Pseudomonadati</taxon>
        <taxon>Deferribacterota</taxon>
        <taxon>Deferribacteres</taxon>
        <taxon>Deferribacterales</taxon>
        <taxon>Deferribacteraceae</taxon>
        <taxon>Deferribacter</taxon>
    </lineage>
</organism>
<dbReference type="InterPro" id="IPR000160">
    <property type="entry name" value="GGDEF_dom"/>
</dbReference>
<dbReference type="SUPFAM" id="SSF52172">
    <property type="entry name" value="CheY-like"/>
    <property type="match status" value="1"/>
</dbReference>
<dbReference type="NCBIfam" id="TIGR00254">
    <property type="entry name" value="GGDEF"/>
    <property type="match status" value="1"/>
</dbReference>
<gene>
    <name evidence="5" type="ordered locus">DEFDS_1211</name>
</gene>
<dbReference type="InterPro" id="IPR001633">
    <property type="entry name" value="EAL_dom"/>
</dbReference>
<dbReference type="GO" id="GO:0071111">
    <property type="term" value="F:cyclic-guanylate-specific phosphodiesterase activity"/>
    <property type="evidence" value="ECO:0007669"/>
    <property type="project" value="InterPro"/>
</dbReference>
<dbReference type="InterPro" id="IPR035919">
    <property type="entry name" value="EAL_sf"/>
</dbReference>
<feature type="domain" description="EAL" evidence="3">
    <location>
        <begin position="321"/>
        <end position="563"/>
    </location>
</feature>
<dbReference type="KEGG" id="ddf:DEFDS_1211"/>
<dbReference type="eggNOG" id="COG3706">
    <property type="taxonomic scope" value="Bacteria"/>
</dbReference>
<dbReference type="InterPro" id="IPR043128">
    <property type="entry name" value="Rev_trsase/Diguanyl_cyclase"/>
</dbReference>
<dbReference type="Proteomes" id="UP000001520">
    <property type="component" value="Chromosome"/>
</dbReference>
<dbReference type="InterPro" id="IPR050706">
    <property type="entry name" value="Cyclic-di-GMP_PDE-like"/>
</dbReference>
<evidence type="ECO:0000313" key="6">
    <source>
        <dbReference type="Proteomes" id="UP000001520"/>
    </source>
</evidence>
<dbReference type="Pfam" id="PF00990">
    <property type="entry name" value="GGDEF"/>
    <property type="match status" value="1"/>
</dbReference>
<dbReference type="Gene3D" id="3.20.20.450">
    <property type="entry name" value="EAL domain"/>
    <property type="match status" value="1"/>
</dbReference>
<dbReference type="InterPro" id="IPR001789">
    <property type="entry name" value="Sig_transdc_resp-reg_receiver"/>
</dbReference>
<feature type="modified residue" description="4-aspartylphosphate" evidence="1">
    <location>
        <position position="58"/>
    </location>
</feature>
<dbReference type="Gene3D" id="3.30.70.270">
    <property type="match status" value="1"/>
</dbReference>
<dbReference type="Pfam" id="PF00563">
    <property type="entry name" value="EAL"/>
    <property type="match status" value="1"/>
</dbReference>
<sequence length="564" mass="64822">MKTDKIIIDIIDDDEIILRMMTGILSKYYNVRTFNSAKEYIEFLNDNSIALPKLIISDIRMPDISGLELLKYIKNINKFKNIPVLMLTSAKEDEVEEEALALGASDFISKPFKASILLSRVKIHIYNKIARDLLEEKVINFAENLSLKNKELFDAIYSDTLTGLYNINYFKSYLNDLIQKNENGILLLIDIYQFTHFNKTYGIATGDLILKHLGAMLKEKLSNELIFRIGSDEFAIYYKHISNEKLTSILSVIDFIFKNINTGDKVWSIPYNIGIVTSTESKKNAEELLEMASIALKKAKLKGANSHVFYEDNIEKEFSKIIFARELISKAIKNKLFIFQYQPYYDPYNLSIKGFEALVRIKDGDEIYSPYLFIEELERSEFLSDFEDILLTEIKKVTEKWNLPVSFNISPRSFNLNLLKKLKDVGLTKLGTIEVTERLLLENIDEAIEVMDNIKNFTTLKIAIDDFGTDYSSLKYLKDLPIDILKIDITFVRSMLDSLKDRAVVEVLIELCKKIGVTSLAEGVENNSQMDMLKNMGVDLVQGFLLAKPMFEFQVDTLLEKNNT</sequence>
<dbReference type="EMBL" id="AP011529">
    <property type="protein sequence ID" value="BAI80679.1"/>
    <property type="molecule type" value="Genomic_DNA"/>
</dbReference>
<dbReference type="SUPFAM" id="SSF55073">
    <property type="entry name" value="Nucleotide cyclase"/>
    <property type="match status" value="1"/>
</dbReference>
<name>D3PDK6_DEFDS</name>
<dbReference type="SMART" id="SM00267">
    <property type="entry name" value="GGDEF"/>
    <property type="match status" value="1"/>
</dbReference>
<keyword evidence="1" id="KW-0597">Phosphoprotein</keyword>
<dbReference type="STRING" id="639282.DEFDS_1211"/>
<dbReference type="PROSITE" id="PS50887">
    <property type="entry name" value="GGDEF"/>
    <property type="match status" value="1"/>
</dbReference>
<evidence type="ECO:0000259" key="3">
    <source>
        <dbReference type="PROSITE" id="PS50883"/>
    </source>
</evidence>
<dbReference type="CDD" id="cd01948">
    <property type="entry name" value="EAL"/>
    <property type="match status" value="1"/>
</dbReference>
<dbReference type="PANTHER" id="PTHR33121:SF71">
    <property type="entry name" value="OXYGEN SENSOR PROTEIN DOSP"/>
    <property type="match status" value="1"/>
</dbReference>
<dbReference type="OrthoDB" id="9805474at2"/>
<dbReference type="InterPro" id="IPR011006">
    <property type="entry name" value="CheY-like_superfamily"/>
</dbReference>
<dbReference type="GO" id="GO:0000160">
    <property type="term" value="P:phosphorelay signal transduction system"/>
    <property type="evidence" value="ECO:0007669"/>
    <property type="project" value="InterPro"/>
</dbReference>
<dbReference type="eggNOG" id="COG2200">
    <property type="taxonomic scope" value="Bacteria"/>
</dbReference>
<keyword evidence="6" id="KW-1185">Reference proteome</keyword>
<feature type="domain" description="Response regulatory" evidence="2">
    <location>
        <begin position="7"/>
        <end position="125"/>
    </location>
</feature>
<dbReference type="Gene3D" id="3.40.50.2300">
    <property type="match status" value="1"/>
</dbReference>
<evidence type="ECO:0000259" key="4">
    <source>
        <dbReference type="PROSITE" id="PS50887"/>
    </source>
</evidence>
<dbReference type="AlphaFoldDB" id="D3PDK6"/>
<proteinExistence type="predicted"/>
<evidence type="ECO:0000256" key="1">
    <source>
        <dbReference type="PROSITE-ProRule" id="PRU00169"/>
    </source>
</evidence>
<dbReference type="PROSITE" id="PS50110">
    <property type="entry name" value="RESPONSE_REGULATORY"/>
    <property type="match status" value="1"/>
</dbReference>
<evidence type="ECO:0008006" key="7">
    <source>
        <dbReference type="Google" id="ProtNLM"/>
    </source>
</evidence>
<dbReference type="InterPro" id="IPR029787">
    <property type="entry name" value="Nucleotide_cyclase"/>
</dbReference>
<dbReference type="SMART" id="SM00052">
    <property type="entry name" value="EAL"/>
    <property type="match status" value="1"/>
</dbReference>